<feature type="chain" id="PRO_5045098246" evidence="1">
    <location>
        <begin position="26"/>
        <end position="196"/>
    </location>
</feature>
<sequence>MKKNKFCLSVCAVTLTLVSSLSVFSENKVAADTIENTPPQQSQESDDLNQIKIPINDIKDLDLESLGLTPEQINQLTNSPSPNNLAPLAAAVKTQYIYWDKYRLQGVLCRSLTSLPTGEPLSSWLINTGISFLGPAISKSSGVSFMLINVALKKRISFLNNALTMIRFGQAKGIRIEIEPNPGGYPAAYLSMSLYY</sequence>
<feature type="signal peptide" evidence="1">
    <location>
        <begin position="1"/>
        <end position="25"/>
    </location>
</feature>
<organism evidence="2 3">
    <name type="scientific">Bacillus luti</name>
    <dbReference type="NCBI Taxonomy" id="2026191"/>
    <lineage>
        <taxon>Bacteria</taxon>
        <taxon>Bacillati</taxon>
        <taxon>Bacillota</taxon>
        <taxon>Bacilli</taxon>
        <taxon>Bacillales</taxon>
        <taxon>Bacillaceae</taxon>
        <taxon>Bacillus</taxon>
        <taxon>Bacillus cereus group</taxon>
    </lineage>
</organism>
<gene>
    <name evidence="2" type="ORF">WBS43_24125</name>
</gene>
<name>A0ABU8HYZ6_9BACI</name>
<keyword evidence="1" id="KW-0732">Signal</keyword>
<evidence type="ECO:0000256" key="1">
    <source>
        <dbReference type="SAM" id="SignalP"/>
    </source>
</evidence>
<reference evidence="2 3" key="1">
    <citation type="submission" date="2024-03" db="EMBL/GenBank/DDBJ databases">
        <title>A Rare Waterborne Outbreak of Bacillus cereus in China: Epidemiologic Survey, Genomic Insights and Virulence Characteristics.</title>
        <authorList>
            <person name="Wang S."/>
        </authorList>
    </citation>
    <scope>NUCLEOTIDE SEQUENCE [LARGE SCALE GENOMIC DNA]</scope>
    <source>
        <strain evidence="2 3">BC008</strain>
    </source>
</reference>
<dbReference type="Proteomes" id="UP001365619">
    <property type="component" value="Unassembled WGS sequence"/>
</dbReference>
<evidence type="ECO:0000313" key="3">
    <source>
        <dbReference type="Proteomes" id="UP001365619"/>
    </source>
</evidence>
<accession>A0ABU8HYZ6</accession>
<dbReference type="RefSeq" id="WP_185914040.1">
    <property type="nucleotide sequence ID" value="NZ_JBBAGV010000012.1"/>
</dbReference>
<protein>
    <submittedName>
        <fullName evidence="2">Uncharacterized protein</fullName>
    </submittedName>
</protein>
<evidence type="ECO:0000313" key="2">
    <source>
        <dbReference type="EMBL" id="MEI5931793.1"/>
    </source>
</evidence>
<proteinExistence type="predicted"/>
<keyword evidence="3" id="KW-1185">Reference proteome</keyword>
<dbReference type="EMBL" id="JBBAGW010000012">
    <property type="protein sequence ID" value="MEI5931793.1"/>
    <property type="molecule type" value="Genomic_DNA"/>
</dbReference>
<comment type="caution">
    <text evidence="2">The sequence shown here is derived from an EMBL/GenBank/DDBJ whole genome shotgun (WGS) entry which is preliminary data.</text>
</comment>